<feature type="compositionally biased region" description="Low complexity" evidence="1">
    <location>
        <begin position="926"/>
        <end position="937"/>
    </location>
</feature>
<feature type="compositionally biased region" description="Polar residues" evidence="1">
    <location>
        <begin position="347"/>
        <end position="358"/>
    </location>
</feature>
<feature type="compositionally biased region" description="Polar residues" evidence="1">
    <location>
        <begin position="1267"/>
        <end position="1284"/>
    </location>
</feature>
<dbReference type="Proteomes" id="UP001590950">
    <property type="component" value="Unassembled WGS sequence"/>
</dbReference>
<feature type="compositionally biased region" description="Acidic residues" evidence="1">
    <location>
        <begin position="1249"/>
        <end position="1266"/>
    </location>
</feature>
<feature type="region of interest" description="Disordered" evidence="1">
    <location>
        <begin position="879"/>
        <end position="898"/>
    </location>
</feature>
<feature type="compositionally biased region" description="Polar residues" evidence="1">
    <location>
        <begin position="244"/>
        <end position="258"/>
    </location>
</feature>
<feature type="compositionally biased region" description="Polar residues" evidence="1">
    <location>
        <begin position="850"/>
        <end position="862"/>
    </location>
</feature>
<feature type="region of interest" description="Disordered" evidence="1">
    <location>
        <begin position="518"/>
        <end position="551"/>
    </location>
</feature>
<feature type="region of interest" description="Disordered" evidence="1">
    <location>
        <begin position="210"/>
        <end position="259"/>
    </location>
</feature>
<evidence type="ECO:0000313" key="4">
    <source>
        <dbReference type="Proteomes" id="UP001590950"/>
    </source>
</evidence>
<accession>A0ABR4AHB9</accession>
<proteinExistence type="predicted"/>
<dbReference type="InterPro" id="IPR019607">
    <property type="entry name" value="Putative_zinc-finger_domain"/>
</dbReference>
<protein>
    <recommendedName>
        <fullName evidence="2">Putative zinc-finger domain-containing protein</fullName>
    </recommendedName>
</protein>
<name>A0ABR4AHB9_9LECA</name>
<dbReference type="PANTHER" id="PTHR21563:SF3">
    <property type="entry name" value="ZINC FINGER C3H1 DOMAIN-CONTAINING PROTEIN"/>
    <property type="match status" value="1"/>
</dbReference>
<feature type="compositionally biased region" description="Polar residues" evidence="1">
    <location>
        <begin position="805"/>
        <end position="815"/>
    </location>
</feature>
<gene>
    <name evidence="3" type="ORF">N7G274_003518</name>
</gene>
<feature type="domain" description="Putative zinc-finger" evidence="2">
    <location>
        <begin position="1373"/>
        <end position="1393"/>
    </location>
</feature>
<feature type="region of interest" description="Disordered" evidence="1">
    <location>
        <begin position="1234"/>
        <end position="1284"/>
    </location>
</feature>
<dbReference type="EMBL" id="JBEFKJ010000010">
    <property type="protein sequence ID" value="KAL2043997.1"/>
    <property type="molecule type" value="Genomic_DNA"/>
</dbReference>
<feature type="compositionally biased region" description="Basic and acidic residues" evidence="1">
    <location>
        <begin position="966"/>
        <end position="975"/>
    </location>
</feature>
<comment type="caution">
    <text evidence="3">The sequence shown here is derived from an EMBL/GenBank/DDBJ whole genome shotgun (WGS) entry which is preliminary data.</text>
</comment>
<evidence type="ECO:0000313" key="3">
    <source>
        <dbReference type="EMBL" id="KAL2043997.1"/>
    </source>
</evidence>
<feature type="compositionally biased region" description="Acidic residues" evidence="1">
    <location>
        <begin position="171"/>
        <end position="180"/>
    </location>
</feature>
<feature type="compositionally biased region" description="Polar residues" evidence="1">
    <location>
        <begin position="382"/>
        <end position="408"/>
    </location>
</feature>
<evidence type="ECO:0000259" key="2">
    <source>
        <dbReference type="Pfam" id="PF10650"/>
    </source>
</evidence>
<feature type="region of interest" description="Disordered" evidence="1">
    <location>
        <begin position="845"/>
        <end position="872"/>
    </location>
</feature>
<feature type="region of interest" description="Disordered" evidence="1">
    <location>
        <begin position="347"/>
        <end position="429"/>
    </location>
</feature>
<dbReference type="InterPro" id="IPR039278">
    <property type="entry name" value="Red1"/>
</dbReference>
<feature type="compositionally biased region" description="Basic and acidic residues" evidence="1">
    <location>
        <begin position="947"/>
        <end position="959"/>
    </location>
</feature>
<feature type="compositionally biased region" description="Polar residues" evidence="1">
    <location>
        <begin position="1171"/>
        <end position="1183"/>
    </location>
</feature>
<keyword evidence="4" id="KW-1185">Reference proteome</keyword>
<evidence type="ECO:0000256" key="1">
    <source>
        <dbReference type="SAM" id="MobiDB-lite"/>
    </source>
</evidence>
<dbReference type="PANTHER" id="PTHR21563">
    <property type="entry name" value="ZINC FINGER C3H1 DOMAIN-CONTAINING PROTEIN"/>
    <property type="match status" value="1"/>
</dbReference>
<feature type="region of interest" description="Disordered" evidence="1">
    <location>
        <begin position="1134"/>
        <end position="1220"/>
    </location>
</feature>
<feature type="compositionally biased region" description="Polar residues" evidence="1">
    <location>
        <begin position="124"/>
        <end position="165"/>
    </location>
</feature>
<feature type="region of interest" description="Disordered" evidence="1">
    <location>
        <begin position="48"/>
        <end position="77"/>
    </location>
</feature>
<feature type="compositionally biased region" description="Basic and acidic residues" evidence="1">
    <location>
        <begin position="711"/>
        <end position="737"/>
    </location>
</feature>
<organism evidence="3 4">
    <name type="scientific">Stereocaulon virgatum</name>
    <dbReference type="NCBI Taxonomy" id="373712"/>
    <lineage>
        <taxon>Eukaryota</taxon>
        <taxon>Fungi</taxon>
        <taxon>Dikarya</taxon>
        <taxon>Ascomycota</taxon>
        <taxon>Pezizomycotina</taxon>
        <taxon>Lecanoromycetes</taxon>
        <taxon>OSLEUM clade</taxon>
        <taxon>Lecanoromycetidae</taxon>
        <taxon>Lecanorales</taxon>
        <taxon>Lecanorineae</taxon>
        <taxon>Stereocaulaceae</taxon>
        <taxon>Stereocaulon</taxon>
    </lineage>
</organism>
<feature type="region of interest" description="Disordered" evidence="1">
    <location>
        <begin position="910"/>
        <end position="975"/>
    </location>
</feature>
<feature type="region of interest" description="Disordered" evidence="1">
    <location>
        <begin position="668"/>
        <end position="781"/>
    </location>
</feature>
<feature type="compositionally biased region" description="Low complexity" evidence="1">
    <location>
        <begin position="61"/>
        <end position="71"/>
    </location>
</feature>
<feature type="compositionally biased region" description="Polar residues" evidence="1">
    <location>
        <begin position="481"/>
        <end position="492"/>
    </location>
</feature>
<feature type="region of interest" description="Disordered" evidence="1">
    <location>
        <begin position="805"/>
        <end position="833"/>
    </location>
</feature>
<dbReference type="Pfam" id="PF10650">
    <property type="entry name" value="zf-C3H1"/>
    <property type="match status" value="1"/>
</dbReference>
<feature type="compositionally biased region" description="Polar residues" evidence="1">
    <location>
        <begin position="210"/>
        <end position="225"/>
    </location>
</feature>
<feature type="region of interest" description="Disordered" evidence="1">
    <location>
        <begin position="114"/>
        <end position="197"/>
    </location>
</feature>
<sequence length="1464" mass="159573">MSNHPPPPPYGAPVNNTNGYMAPYMGGYNHAMTQHPYQQREQAPFMYGQSQQSAPPPPPHANANSFHANAHGVTTPGPGNGVIPATVFGAYGSYTHHMHHTAIPPPPYPSAPIPFGSNPYLPSHPTQSYAISNPSPQQNLIPSAPANQQAPTNVQNVNSESSNDFTPAVSDLEDGEVNDGESDKIAQPPEASTMDLTFSRQTQVVRNEIENLTTVPATASNTNGLEESGTGPFQEPHFVPNEQFPISSPQPQRPSNQHGVVDHLHSISSNSMSEKHRKMRSPRGIAVSPARSTNALLDETLEKAKKALLELHSHGFDFAEIVDTIGVNSEVLGNIYTEVGIPVIASSRTQLQNTSPHVTSGDDTKSRPPMTEDVDQVPPAPQETTTTAGKPNSRPSATTAKDGQSSVRSPAAAIKPTKTSNTSFQGKGSGIKVNESKVVDRKEYIARMLAAKAAVSTKTSAATEPEPHVQANPTQTPPITLPVTSQPGVQPITSRTMDTEMEAKRKAQTELARQKMEALKRTKSIQHESRTIENGEPGHQDPQDREPVTDHRQGDLFNTLSTVPQPPIPGRQGSYFSPASQRQPFAIPGLFTTSDASEKTAAAQQFAGQSFTPSQRIDDKIVSGSGYQHLPTQSVDLPSKDIATTQGSSILVASADGGIPTLPAVSTVPVSTNRKRQKASDFIDSPSTRVKRPLGHQEDTSVIIDISEDESNNHSDDDSLDMNKDDRPHDTPKKSHTSDFGFNKQKSIRDLPPLTDLPPRRKPPVMTPPAAQTPGQTKDAKGLKMEIELMNRKIAELEQRRLAKLNTSRTQTPVTSGHAPFSSPPNEPSQGSIDASKCLAIAVESKSDASEFNSTRQSSSAAAETKEPVTEEQVIAEQRLQEAEQSLPADVTLEEDRRLQEETLQASIREQASIQQIEPRDLQGEQRTQLQGLDQQQSHTNVAQESHAFEGKQQADRLLRQQQEQEQSHMKEDLRLQEDRQKLLERRTQIEAGLPVLDATVERTRRRVELLRGELVDLEKQIRDGVEGRRSLVEELASLSQATEGLELSKDRRSLSNEIEKEAMLKDETQVASQSEVSARIGYEHSTPPIIEGTAQNVAALQTNPQPSHPAQTEDVQLSDGELEEDVMDISRSDADAGETSNPGPGHIAEDQIEPGLVDNEVTYEPPSDIGMSQNLKPNNDSIPLQHDDQTFDVNMPDVAQETSVSESSAEDTSEMQTSTEQTLFNANIQDADMQNGDKSAHSSPSLADDSDPNDYEPPEPFEEDQGLQSASANHSEASFSPLNTDNIETVVPLQSGLASILDNTNAGPTTVGADSQEGRSQKSNYAMGRFTPYESPLKHFKSYRYHPAYLKEVSSGFRSLTYSHTIDPDIPICRYELGGVCNDDSCKNQHLRGIGLNDDKILMSLGARPEGLSEQDEEKFTDGLKKIIQDIRSRKVTDFNVVAAEITAYRAKFLGDSSKILPL</sequence>
<feature type="compositionally biased region" description="Polar residues" evidence="1">
    <location>
        <begin position="417"/>
        <end position="426"/>
    </location>
</feature>
<feature type="region of interest" description="Disordered" evidence="1">
    <location>
        <begin position="458"/>
        <end position="492"/>
    </location>
</feature>
<reference evidence="3 4" key="1">
    <citation type="submission" date="2024-09" db="EMBL/GenBank/DDBJ databases">
        <title>Rethinking Asexuality: The Enigmatic Case of Functional Sexual Genes in Lepraria (Stereocaulaceae).</title>
        <authorList>
            <person name="Doellman M."/>
            <person name="Sun Y."/>
            <person name="Barcenas-Pena A."/>
            <person name="Lumbsch H.T."/>
            <person name="Grewe F."/>
        </authorList>
    </citation>
    <scope>NUCLEOTIDE SEQUENCE [LARGE SCALE GENOMIC DNA]</scope>
    <source>
        <strain evidence="3 4">Mercado 3170</strain>
    </source>
</reference>